<feature type="non-terminal residue" evidence="2">
    <location>
        <position position="89"/>
    </location>
</feature>
<feature type="non-terminal residue" evidence="2">
    <location>
        <position position="1"/>
    </location>
</feature>
<dbReference type="InterPro" id="IPR044143">
    <property type="entry name" value="GlgB_N_E_set_prok"/>
</dbReference>
<accession>A0A7X5SCP6</accession>
<dbReference type="GO" id="GO:0004553">
    <property type="term" value="F:hydrolase activity, hydrolyzing O-glycosyl compounds"/>
    <property type="evidence" value="ECO:0007669"/>
    <property type="project" value="InterPro"/>
</dbReference>
<reference evidence="2 3" key="1">
    <citation type="submission" date="2019-11" db="EMBL/GenBank/DDBJ databases">
        <title>Genome-resolved metagenomics to study the prevalence of co-infection and intraspecific heterogeneity among plant pathogen metapopulations.</title>
        <authorList>
            <person name="Newberry E."/>
            <person name="Bhandari R."/>
            <person name="Kemble J."/>
            <person name="Sikora E."/>
            <person name="Potnis N."/>
        </authorList>
    </citation>
    <scope>NUCLEOTIDE SEQUENCE [LARGE SCALE GENOMIC DNA]</scope>
    <source>
        <strain evidence="2">Xp_Tom_Tuscaloosa_18b</strain>
    </source>
</reference>
<feature type="domain" description="Glycoside hydrolase family 13 N-terminal" evidence="1">
    <location>
        <begin position="3"/>
        <end position="86"/>
    </location>
</feature>
<dbReference type="EC" id="2.4.1.18" evidence="2"/>
<proteinExistence type="predicted"/>
<evidence type="ECO:0000259" key="1">
    <source>
        <dbReference type="Pfam" id="PF02922"/>
    </source>
</evidence>
<dbReference type="InterPro" id="IPR004193">
    <property type="entry name" value="Glyco_hydro_13_N"/>
</dbReference>
<dbReference type="InterPro" id="IPR014756">
    <property type="entry name" value="Ig_E-set"/>
</dbReference>
<name>A0A7X5SCP6_XANPE</name>
<gene>
    <name evidence="2" type="ORF">G3W61_33410</name>
</gene>
<dbReference type="GO" id="GO:0003844">
    <property type="term" value="F:1,4-alpha-glucan branching enzyme activity"/>
    <property type="evidence" value="ECO:0007669"/>
    <property type="project" value="UniProtKB-EC"/>
</dbReference>
<dbReference type="CDD" id="cd02855">
    <property type="entry name" value="E_set_GBE_prok_N"/>
    <property type="match status" value="1"/>
</dbReference>
<comment type="caution">
    <text evidence="2">The sequence shown here is derived from an EMBL/GenBank/DDBJ whole genome shotgun (WGS) entry which is preliminary data.</text>
</comment>
<dbReference type="PANTHER" id="PTHR43651:SF3">
    <property type="entry name" value="1,4-ALPHA-GLUCAN-BRANCHING ENZYME"/>
    <property type="match status" value="1"/>
</dbReference>
<protein>
    <submittedName>
        <fullName evidence="2">1,4-alpha-glucan branching enzyme</fullName>
        <ecNumber evidence="2">2.4.1.18</ecNumber>
    </submittedName>
</protein>
<keyword evidence="2" id="KW-0808">Transferase</keyword>
<dbReference type="InterPro" id="IPR013783">
    <property type="entry name" value="Ig-like_fold"/>
</dbReference>
<dbReference type="EMBL" id="JAAGYU010002294">
    <property type="protein sequence ID" value="NEL81157.1"/>
    <property type="molecule type" value="Genomic_DNA"/>
</dbReference>
<sequence length="89" mass="9797">DALGANAIEVDGVRGTRFAVWAPNATRVAVVGDFNSWDARRHPMRLRHQSGVWELFVPDVGPGAHYKYQLRGPHGNELPAKADPVARRA</sequence>
<keyword evidence="2" id="KW-0328">Glycosyltransferase</keyword>
<dbReference type="Proteomes" id="UP000471082">
    <property type="component" value="Unassembled WGS sequence"/>
</dbReference>
<organism evidence="2 3">
    <name type="scientific">Xanthomonas perforans</name>
    <dbReference type="NCBI Taxonomy" id="442694"/>
    <lineage>
        <taxon>Bacteria</taxon>
        <taxon>Pseudomonadati</taxon>
        <taxon>Pseudomonadota</taxon>
        <taxon>Gammaproteobacteria</taxon>
        <taxon>Lysobacterales</taxon>
        <taxon>Lysobacteraceae</taxon>
        <taxon>Xanthomonas</taxon>
    </lineage>
</organism>
<dbReference type="Gene3D" id="2.60.40.10">
    <property type="entry name" value="Immunoglobulins"/>
    <property type="match status" value="1"/>
</dbReference>
<dbReference type="PANTHER" id="PTHR43651">
    <property type="entry name" value="1,4-ALPHA-GLUCAN-BRANCHING ENZYME"/>
    <property type="match status" value="1"/>
</dbReference>
<dbReference type="Pfam" id="PF02922">
    <property type="entry name" value="CBM_48"/>
    <property type="match status" value="1"/>
</dbReference>
<evidence type="ECO:0000313" key="3">
    <source>
        <dbReference type="Proteomes" id="UP000471082"/>
    </source>
</evidence>
<dbReference type="GO" id="GO:0005829">
    <property type="term" value="C:cytosol"/>
    <property type="evidence" value="ECO:0007669"/>
    <property type="project" value="TreeGrafter"/>
</dbReference>
<dbReference type="GO" id="GO:0005978">
    <property type="term" value="P:glycogen biosynthetic process"/>
    <property type="evidence" value="ECO:0007669"/>
    <property type="project" value="TreeGrafter"/>
</dbReference>
<dbReference type="AlphaFoldDB" id="A0A7X5SCP6"/>
<dbReference type="SUPFAM" id="SSF81296">
    <property type="entry name" value="E set domains"/>
    <property type="match status" value="1"/>
</dbReference>
<evidence type="ECO:0000313" key="2">
    <source>
        <dbReference type="EMBL" id="NEL81157.1"/>
    </source>
</evidence>